<name>A0A4Y2PSK3_ARAVE</name>
<dbReference type="EMBL" id="BGPR01012168">
    <property type="protein sequence ID" value="GBN54888.1"/>
    <property type="molecule type" value="Genomic_DNA"/>
</dbReference>
<reference evidence="1 2" key="1">
    <citation type="journal article" date="2019" name="Sci. Rep.">
        <title>Orb-weaving spider Araneus ventricosus genome elucidates the spidroin gene catalogue.</title>
        <authorList>
            <person name="Kono N."/>
            <person name="Nakamura H."/>
            <person name="Ohtoshi R."/>
            <person name="Moran D.A.P."/>
            <person name="Shinohara A."/>
            <person name="Yoshida Y."/>
            <person name="Fujiwara M."/>
            <person name="Mori M."/>
            <person name="Tomita M."/>
            <person name="Arakawa K."/>
        </authorList>
    </citation>
    <scope>NUCLEOTIDE SEQUENCE [LARGE SCALE GENOMIC DNA]</scope>
</reference>
<comment type="caution">
    <text evidence="1">The sequence shown here is derived from an EMBL/GenBank/DDBJ whole genome shotgun (WGS) entry which is preliminary data.</text>
</comment>
<keyword evidence="2" id="KW-1185">Reference proteome</keyword>
<organism evidence="1 2">
    <name type="scientific">Araneus ventricosus</name>
    <name type="common">Orbweaver spider</name>
    <name type="synonym">Epeira ventricosa</name>
    <dbReference type="NCBI Taxonomy" id="182803"/>
    <lineage>
        <taxon>Eukaryota</taxon>
        <taxon>Metazoa</taxon>
        <taxon>Ecdysozoa</taxon>
        <taxon>Arthropoda</taxon>
        <taxon>Chelicerata</taxon>
        <taxon>Arachnida</taxon>
        <taxon>Araneae</taxon>
        <taxon>Araneomorphae</taxon>
        <taxon>Entelegynae</taxon>
        <taxon>Araneoidea</taxon>
        <taxon>Araneidae</taxon>
        <taxon>Araneus</taxon>
    </lineage>
</organism>
<protein>
    <submittedName>
        <fullName evidence="1">Uncharacterized protein</fullName>
    </submittedName>
</protein>
<evidence type="ECO:0000313" key="1">
    <source>
        <dbReference type="EMBL" id="GBN54888.1"/>
    </source>
</evidence>
<proteinExistence type="predicted"/>
<dbReference type="Proteomes" id="UP000499080">
    <property type="component" value="Unassembled WGS sequence"/>
</dbReference>
<dbReference type="AlphaFoldDB" id="A0A4Y2PSK3"/>
<accession>A0A4Y2PSK3</accession>
<evidence type="ECO:0000313" key="2">
    <source>
        <dbReference type="Proteomes" id="UP000499080"/>
    </source>
</evidence>
<gene>
    <name evidence="1" type="ORF">AVEN_19153_1</name>
</gene>
<sequence>MQNVESDSTQECKGHTPKLVLVKQVFLELHFVRINLHKNIWIKDQNTLGSEEIALAVPLSSSVTNKTLKIRWLDSRKT</sequence>